<comment type="subcellular location">
    <subcellularLocation>
        <location evidence="1">Endomembrane system</location>
        <topology evidence="1">Multi-pass membrane protein</topology>
    </subcellularLocation>
</comment>
<keyword evidence="2 6" id="KW-0812">Transmembrane</keyword>
<dbReference type="GeneID" id="91571396"/>
<accession>A0ABS4Y8H8</accession>
<dbReference type="InterPro" id="IPR011020">
    <property type="entry name" value="HTTM-like"/>
</dbReference>
<evidence type="ECO:0000313" key="9">
    <source>
        <dbReference type="Proteomes" id="UP001519291"/>
    </source>
</evidence>
<dbReference type="Proteomes" id="UP001519291">
    <property type="component" value="Unassembled WGS sequence"/>
</dbReference>
<evidence type="ECO:0000313" key="8">
    <source>
        <dbReference type="EMBL" id="MBP2405061.1"/>
    </source>
</evidence>
<evidence type="ECO:0000256" key="3">
    <source>
        <dbReference type="ARBA" id="ARBA00022989"/>
    </source>
</evidence>
<dbReference type="SMART" id="SM00752">
    <property type="entry name" value="HTTM"/>
    <property type="match status" value="1"/>
</dbReference>
<dbReference type="EMBL" id="JAGIOH010000001">
    <property type="protein sequence ID" value="MBP2405061.1"/>
    <property type="molecule type" value="Genomic_DNA"/>
</dbReference>
<organism evidence="8 9">
    <name type="scientific">Streptomyces syringium</name>
    <dbReference type="NCBI Taxonomy" id="76729"/>
    <lineage>
        <taxon>Bacteria</taxon>
        <taxon>Bacillati</taxon>
        <taxon>Actinomycetota</taxon>
        <taxon>Actinomycetes</taxon>
        <taxon>Kitasatosporales</taxon>
        <taxon>Streptomycetaceae</taxon>
        <taxon>Streptomyces</taxon>
    </lineage>
</organism>
<feature type="transmembrane region" description="Helical" evidence="6">
    <location>
        <begin position="86"/>
        <end position="119"/>
    </location>
</feature>
<evidence type="ECO:0000256" key="1">
    <source>
        <dbReference type="ARBA" id="ARBA00004127"/>
    </source>
</evidence>
<keyword evidence="4 6" id="KW-0472">Membrane</keyword>
<feature type="transmembrane region" description="Helical" evidence="6">
    <location>
        <begin position="266"/>
        <end position="284"/>
    </location>
</feature>
<feature type="transmembrane region" description="Helical" evidence="6">
    <location>
        <begin position="234"/>
        <end position="254"/>
    </location>
</feature>
<dbReference type="PANTHER" id="PTHR39535:SF2">
    <property type="entry name" value="HTTM DOMAIN-CONTAINING PROTEIN"/>
    <property type="match status" value="1"/>
</dbReference>
<feature type="domain" description="HTTM-like" evidence="7">
    <location>
        <begin position="15"/>
        <end position="297"/>
    </location>
</feature>
<feature type="transmembrane region" description="Helical" evidence="6">
    <location>
        <begin position="20"/>
        <end position="41"/>
    </location>
</feature>
<feature type="transmembrane region" description="Helical" evidence="6">
    <location>
        <begin position="176"/>
        <end position="196"/>
    </location>
</feature>
<keyword evidence="3 6" id="KW-1133">Transmembrane helix</keyword>
<keyword evidence="9" id="KW-1185">Reference proteome</keyword>
<protein>
    <submittedName>
        <fullName evidence="8">Uncharacterized membrane protein (DUF485 family)</fullName>
    </submittedName>
</protein>
<name>A0ABS4Y8H8_9ACTN</name>
<dbReference type="InterPro" id="IPR052964">
    <property type="entry name" value="Sporulation_signal_mat"/>
</dbReference>
<feature type="region of interest" description="Disordered" evidence="5">
    <location>
        <begin position="312"/>
        <end position="378"/>
    </location>
</feature>
<sequence>MNAAARKFVDAVDGAAGRHISVLGVSGTRLLLGFVGFMYYASQYGDRRYLFGPDGVFPWGEFTSKVQEAGTFSLYTVSSSGVWFELVFHAGMLAALAVTLGLGGRLGLAVHWVFLWSIYQRQPVLLDGGDNLAYLVIPMLLLTRCYDRFALSGGLAKKLAPRVPSVLRSLSAPLHNLGVVAIAMQICLVYVVSGLYKVQGKMWQDGTALFYVLRVSEFSLPGVSNLVYENDLLVFLGTYSTTIFLVYFPLGVLVPQLRPWAAMASIGFHVSIGVLMGLTGFALTMVACDLIFLSGALGVAMTKTAALLRRLQSSGGPGRSGRSGRLGRPGRGRPEKLPGGANAAVSTENAPEPADRLSTASTAPTAPTGEVAAAEPSR</sequence>
<evidence type="ECO:0000256" key="5">
    <source>
        <dbReference type="SAM" id="MobiDB-lite"/>
    </source>
</evidence>
<evidence type="ECO:0000256" key="2">
    <source>
        <dbReference type="ARBA" id="ARBA00022692"/>
    </source>
</evidence>
<comment type="caution">
    <text evidence="8">The sequence shown here is derived from an EMBL/GenBank/DDBJ whole genome shotgun (WGS) entry which is preliminary data.</text>
</comment>
<gene>
    <name evidence="8" type="ORF">JO379_004530</name>
</gene>
<dbReference type="PANTHER" id="PTHR39535">
    <property type="entry name" value="SPORULATION-DELAYING PROTEIN SDPB"/>
    <property type="match status" value="1"/>
</dbReference>
<reference evidence="8 9" key="1">
    <citation type="submission" date="2021-03" db="EMBL/GenBank/DDBJ databases">
        <title>Sequencing the genomes of 1000 actinobacteria strains.</title>
        <authorList>
            <person name="Klenk H.-P."/>
        </authorList>
    </citation>
    <scope>NUCLEOTIDE SEQUENCE [LARGE SCALE GENOMIC DNA]</scope>
    <source>
        <strain evidence="8 9">DSM 41480</strain>
    </source>
</reference>
<dbReference type="RefSeq" id="WP_307842110.1">
    <property type="nucleotide sequence ID" value="NZ_JAGIOH010000001.1"/>
</dbReference>
<evidence type="ECO:0000259" key="7">
    <source>
        <dbReference type="SMART" id="SM00752"/>
    </source>
</evidence>
<feature type="compositionally biased region" description="Low complexity" evidence="5">
    <location>
        <begin position="358"/>
        <end position="368"/>
    </location>
</feature>
<evidence type="ECO:0000256" key="4">
    <source>
        <dbReference type="ARBA" id="ARBA00023136"/>
    </source>
</evidence>
<dbReference type="InterPro" id="IPR053934">
    <property type="entry name" value="HTTM_dom"/>
</dbReference>
<proteinExistence type="predicted"/>
<evidence type="ECO:0000256" key="6">
    <source>
        <dbReference type="SAM" id="Phobius"/>
    </source>
</evidence>
<dbReference type="Pfam" id="PF05090">
    <property type="entry name" value="HTTM"/>
    <property type="match status" value="1"/>
</dbReference>